<sequence length="144" mass="16164">MTDPNKTLLYTTEIPIRYGDMDSNQHVNNTRYYQYLEDARIEWLDGLGAPRREVGQGLVLLTCTHHFLKPAFHPGTIIVELYAGVVGRTSLTLEHKLYIKGQPDVIGYGDVKMVWITVDNQRPIPVPNSVRLAMGAEPLDEAGS</sequence>
<proteinExistence type="predicted"/>
<dbReference type="RefSeq" id="WP_088273954.1">
    <property type="nucleotide sequence ID" value="NZ_AP027273.1"/>
</dbReference>
<name>A0AAQ1JPA5_9GAMM</name>
<dbReference type="AlphaFoldDB" id="A0AAQ1JPA5"/>
<dbReference type="GO" id="GO:0047617">
    <property type="term" value="F:fatty acyl-CoA hydrolase activity"/>
    <property type="evidence" value="ECO:0007669"/>
    <property type="project" value="TreeGrafter"/>
</dbReference>
<protein>
    <submittedName>
        <fullName evidence="1">Acyl-CoA thioester hydrolase</fullName>
    </submittedName>
</protein>
<dbReference type="PANTHER" id="PTHR31793">
    <property type="entry name" value="4-HYDROXYBENZOYL-COA THIOESTERASE FAMILY MEMBER"/>
    <property type="match status" value="1"/>
</dbReference>
<reference evidence="1 2" key="1">
    <citation type="submission" date="2016-10" db="EMBL/GenBank/DDBJ databases">
        <authorList>
            <person name="Varghese N."/>
            <person name="Submissions S."/>
        </authorList>
    </citation>
    <scope>NUCLEOTIDE SEQUENCE [LARGE SCALE GENOMIC DNA]</scope>
    <source>
        <strain evidence="1 2">CECT 8317</strain>
    </source>
</reference>
<dbReference type="Gene3D" id="3.10.129.10">
    <property type="entry name" value="Hotdog Thioesterase"/>
    <property type="match status" value="1"/>
</dbReference>
<dbReference type="EMBL" id="FNVE01000002">
    <property type="protein sequence ID" value="SEF81696.1"/>
    <property type="molecule type" value="Genomic_DNA"/>
</dbReference>
<dbReference type="InterPro" id="IPR029069">
    <property type="entry name" value="HotDog_dom_sf"/>
</dbReference>
<gene>
    <name evidence="1" type="ORF">SAMN05216586_10210</name>
</gene>
<dbReference type="Pfam" id="PF13279">
    <property type="entry name" value="4HBT_2"/>
    <property type="match status" value="1"/>
</dbReference>
<dbReference type="Proteomes" id="UP000243518">
    <property type="component" value="Unassembled WGS sequence"/>
</dbReference>
<organism evidence="1 2">
    <name type="scientific">Halopseudomonas aestusnigri</name>
    <dbReference type="NCBI Taxonomy" id="857252"/>
    <lineage>
        <taxon>Bacteria</taxon>
        <taxon>Pseudomonadati</taxon>
        <taxon>Pseudomonadota</taxon>
        <taxon>Gammaproteobacteria</taxon>
        <taxon>Pseudomonadales</taxon>
        <taxon>Pseudomonadaceae</taxon>
        <taxon>Halopseudomonas</taxon>
    </lineage>
</organism>
<dbReference type="CDD" id="cd00586">
    <property type="entry name" value="4HBT"/>
    <property type="match status" value="1"/>
</dbReference>
<accession>A0AAQ1JPA5</accession>
<evidence type="ECO:0000313" key="1">
    <source>
        <dbReference type="EMBL" id="SEF81696.1"/>
    </source>
</evidence>
<comment type="caution">
    <text evidence="1">The sequence shown here is derived from an EMBL/GenBank/DDBJ whole genome shotgun (WGS) entry which is preliminary data.</text>
</comment>
<dbReference type="InterPro" id="IPR050563">
    <property type="entry name" value="4-hydroxybenzoyl-CoA_TE"/>
</dbReference>
<dbReference type="SUPFAM" id="SSF54637">
    <property type="entry name" value="Thioesterase/thiol ester dehydrase-isomerase"/>
    <property type="match status" value="1"/>
</dbReference>
<keyword evidence="2" id="KW-1185">Reference proteome</keyword>
<keyword evidence="1" id="KW-0378">Hydrolase</keyword>
<evidence type="ECO:0000313" key="2">
    <source>
        <dbReference type="Proteomes" id="UP000243518"/>
    </source>
</evidence>
<dbReference type="PANTHER" id="PTHR31793:SF24">
    <property type="entry name" value="LONG-CHAIN ACYL-COA THIOESTERASE FADM"/>
    <property type="match status" value="1"/>
</dbReference>